<dbReference type="STRING" id="1907.SGLAU_04640"/>
<accession>A0A089X7A9</accession>
<dbReference type="OrthoDB" id="2472181at2"/>
<keyword evidence="5" id="KW-0596">Phosphopantetheine</keyword>
<dbReference type="Gene3D" id="1.10.1200.10">
    <property type="entry name" value="ACP-like"/>
    <property type="match status" value="1"/>
</dbReference>
<dbReference type="PROSITE" id="PS00012">
    <property type="entry name" value="PHOSPHOPANTETHEINE"/>
    <property type="match status" value="1"/>
</dbReference>
<dbReference type="GO" id="GO:0031177">
    <property type="term" value="F:phosphopantetheine binding"/>
    <property type="evidence" value="ECO:0007669"/>
    <property type="project" value="TreeGrafter"/>
</dbReference>
<evidence type="ECO:0000256" key="6">
    <source>
        <dbReference type="ARBA" id="ARBA00022553"/>
    </source>
</evidence>
<dbReference type="InterPro" id="IPR041464">
    <property type="entry name" value="TubC_N"/>
</dbReference>
<dbReference type="NCBIfam" id="TIGR01733">
    <property type="entry name" value="AA-adenyl-dom"/>
    <property type="match status" value="1"/>
</dbReference>
<dbReference type="FunFam" id="3.30.559.30:FF:000006">
    <property type="entry name" value="Yersiniabactin polyketide/non-ribosomal peptide synthetase"/>
    <property type="match status" value="1"/>
</dbReference>
<comment type="pathway">
    <text evidence="2">Siderophore biosynthesis; mycobactin biosynthesis.</text>
</comment>
<evidence type="ECO:0000256" key="7">
    <source>
        <dbReference type="ARBA" id="ARBA00022598"/>
    </source>
</evidence>
<evidence type="ECO:0000256" key="1">
    <source>
        <dbReference type="ARBA" id="ARBA00001957"/>
    </source>
</evidence>
<dbReference type="SUPFAM" id="SSF53474">
    <property type="entry name" value="alpha/beta-Hydrolases"/>
    <property type="match status" value="1"/>
</dbReference>
<dbReference type="GO" id="GO:0016874">
    <property type="term" value="F:ligase activity"/>
    <property type="evidence" value="ECO:0007669"/>
    <property type="project" value="UniProtKB-KW"/>
</dbReference>
<keyword evidence="11" id="KW-1185">Reference proteome</keyword>
<dbReference type="InterPro" id="IPR000873">
    <property type="entry name" value="AMP-dep_synth/lig_dom"/>
</dbReference>
<dbReference type="Pfam" id="PF18563">
    <property type="entry name" value="TubC_N"/>
    <property type="match status" value="1"/>
</dbReference>
<evidence type="ECO:0000256" key="8">
    <source>
        <dbReference type="ARBA" id="ARBA00033440"/>
    </source>
</evidence>
<sequence length="1827" mass="197470">MRVEEYVAQLTALGVTLYEESGRLGYRAPRGTLTPERLAWLREHKEQVLAHLRERDTGPAVVPDPAADHEPFPLTDVQSAYLLGRGTAFDYGGVACHGYLEFALPDGDADAIEDAWNTLIRRHPMLRAVISPEGHQRVLPAVPRYAVRRHDLTGLPPAKERRGIEEIRDRMSHQVRQTDRWPLFEVRTTRTGRTLLLHLAIDLLICDYGSMRVLLAELRALCEGTAVPDPPRLTFRDYVLAARGVRDGVRYQRDRDYWWDRIDSLPPAPDLPLRTDAPDAPPRFRRHGTRLSPAQWAELNRRAAAAGVTASGALLQSFAEVVGRWSARPAFTLGLTLQNRLPLHEQVDRVIGDFSSTSLLAVDLAQGATLVDRTRAVQARLWDDMDHRLCSGVEVLRELARRRGRAEALMPVTFTSTVSGPGRDQARPLLPGGELVHGISQTPQVWIDCQVMEDGGGLLAHWDVREGVFPDGVAEDMFAAFAGLVRELAEGDAGWDAADPVRLPPAQRERLARANATQAPRALGPLHAEVVAQARRTPDRTAVLTPGRRLDYAELAGRAAGVAAVLTDAGTARGECVGIVMDKGWEQVVAVLGVLLAGGAYLPVDTTQPALRRDAMLADAGVRTVLTQSWLAAGLRLPDGIRTVPVDTTAPAAEAPARAAGGPDDLAYVIHTSGSTGTPKGVMISHAAARNTVDDVNSRFGVGAGDRVLALAQLGFDLSVYDIFGPLSVGGAVVLPDPARRGDPTHWADLIERFGVTVWNSVPAQMQMLHEYLRTQPAVDAGRLRLALLSGDWIPVTLPEAVRRRLPGLRVVALGGATEAAIWSIHHPVTTVSPGQGSIPYGRPLANQTVRVLDPLMRDCPERVTGELYIGGAGLALGYLGDAQRTEERFVRHPHSGERLYRTGDLGRRGPDGEIELLGRADAQVKLNGHRVEPAEVEAALRDHPAVHAAAAVVRGEGAARTLVGFAEPARTARPAPDAGLREAARRQAERAAGFDEARQGADVRALHEALEESALQSMLLLFQDRGLFTGARDGHTAQEIVEACGAAPRHRPLVRRWLAALTAYGRLVRDPGTGVHRRAAHVNEESRAAVHARIDALEPRVGWGAELIRFHRACEANLAALLGGELPLRDLLFPEGRLETAAAAYRDNLISRYNNAAVVEIVRRAARGLPGPLRLLEIGAGVGGTSAALIPELRDLSVDYRFTDVSPFFLNEAQEAYAEHPWVRFGLFDLNRDYRAQGYRPNSADVVLAANVLHNAVDAGEALRRLGELVAPGGWLVLVEATRDTCRAMTSMEFNDGLTGFTDERARDGAAFFTRSQWLDLLERAGAEPVVCLPEEGGALAEIGQGVLAARFKADRAPVRPAELHRHLTERLPAYMVPAELQVVDRIPLTANGKVDRRKLGEWTGAVAAGQRREGGAAPADDLERALAALWSQVLRVPAVGRDADFFALGGDSLLVAQLVGRMRERIPQAAGMTWDDLLRDVLNRPTVAALAARLRSARADGVPAGSGFASPLVELAAGPGDASGAAPLVLVHDGTGTVAPYRALVAELAGRLPVAGLVVDDLDSYLDTDPTTLIGRLADRYAEVLADRGHTRVHLVGYCMGGLLAAELAGRITAAGGEVTRLSVISSYRVPYLVEDDLLAEYIFARMMRADPVRLGYPRDESAIRALVAAVTEKHDGAVPPGSLTEPATALGPAAAGALRAFETLAARPREERLRAIGAAMPQEDARLGSPERLARIHRAVRHSLVAVASHRATPYRGDTMLLRQLGEAEIFPGMHRDMGTYWQRVCTGRLRLVDVPGDHFTCVRPPHAASVAALLADEDQDVRG</sequence>
<keyword evidence="6" id="KW-0597">Phosphoprotein</keyword>
<dbReference type="Pfam" id="PF00668">
    <property type="entry name" value="Condensation"/>
    <property type="match status" value="1"/>
</dbReference>
<dbReference type="SUPFAM" id="SSF56801">
    <property type="entry name" value="Acetyl-CoA synthetase-like"/>
    <property type="match status" value="1"/>
</dbReference>
<dbReference type="CDD" id="cd02440">
    <property type="entry name" value="AdoMet_MTases"/>
    <property type="match status" value="1"/>
</dbReference>
<dbReference type="InterPro" id="IPR013217">
    <property type="entry name" value="Methyltransf_12"/>
</dbReference>
<dbReference type="Pfam" id="PF00975">
    <property type="entry name" value="Thioesterase"/>
    <property type="match status" value="1"/>
</dbReference>
<dbReference type="InterPro" id="IPR010071">
    <property type="entry name" value="AA_adenyl_dom"/>
</dbReference>
<dbReference type="Gene3D" id="2.30.38.10">
    <property type="entry name" value="Luciferase, Domain 3"/>
    <property type="match status" value="1"/>
</dbReference>
<dbReference type="InterPro" id="IPR029058">
    <property type="entry name" value="AB_hydrolase_fold"/>
</dbReference>
<dbReference type="Pfam" id="PF00550">
    <property type="entry name" value="PP-binding"/>
    <property type="match status" value="1"/>
</dbReference>
<dbReference type="Proteomes" id="UP000029482">
    <property type="component" value="Chromosome"/>
</dbReference>
<dbReference type="InterPro" id="IPR001242">
    <property type="entry name" value="Condensation_dom"/>
</dbReference>
<reference evidence="11" key="1">
    <citation type="journal article" date="2015" name="J. Biotechnol.">
        <title>Complete genome sequence of the actinobacterium Streptomyces glaucescens GLA.O (DSM 40922) consisting of a linear chromosome and one linear plasmid.</title>
        <authorList>
            <person name="Ortseifen V."/>
            <person name="Winkler A."/>
            <person name="Albersmeier A."/>
            <person name="Wendler S."/>
            <person name="Puhler A."/>
            <person name="Kalinowski J."/>
            <person name="Ruckert C."/>
        </authorList>
    </citation>
    <scope>NUCLEOTIDE SEQUENCE [LARGE SCALE GENOMIC DNA]</scope>
    <source>
        <strain evidence="11">DSM 40922 / GLA O</strain>
    </source>
</reference>
<dbReference type="Gene3D" id="3.30.559.10">
    <property type="entry name" value="Chloramphenicol acetyltransferase-like domain"/>
    <property type="match status" value="1"/>
</dbReference>
<dbReference type="SUPFAM" id="SSF53335">
    <property type="entry name" value="S-adenosyl-L-methionine-dependent methyltransferases"/>
    <property type="match status" value="1"/>
</dbReference>
<dbReference type="InterPro" id="IPR020845">
    <property type="entry name" value="AMP-binding_CS"/>
</dbReference>
<comment type="cofactor">
    <cofactor evidence="1">
        <name>pantetheine 4'-phosphate</name>
        <dbReference type="ChEBI" id="CHEBI:47942"/>
    </cofactor>
</comment>
<dbReference type="eggNOG" id="COG1020">
    <property type="taxonomic scope" value="Bacteria"/>
</dbReference>
<protein>
    <recommendedName>
        <fullName evidence="4">Phenyloxazoline synthase MbtB</fullName>
    </recommendedName>
    <alternativeName>
        <fullName evidence="8">Mycobactin synthetase protein B</fullName>
    </alternativeName>
</protein>
<dbReference type="Pfam" id="PF08242">
    <property type="entry name" value="Methyltransf_12"/>
    <property type="match status" value="1"/>
</dbReference>
<dbReference type="PANTHER" id="PTHR45527:SF10">
    <property type="entry name" value="PYOCHELIN SYNTHASE PCHF"/>
    <property type="match status" value="1"/>
</dbReference>
<dbReference type="Gene3D" id="1.10.10.1830">
    <property type="entry name" value="Non-ribosomal peptide synthase, adenylation domain"/>
    <property type="match status" value="1"/>
</dbReference>
<dbReference type="SUPFAM" id="SSF47336">
    <property type="entry name" value="ACP-like"/>
    <property type="match status" value="1"/>
</dbReference>
<dbReference type="FunFam" id="3.40.50.12780:FF:000012">
    <property type="entry name" value="Non-ribosomal peptide synthetase"/>
    <property type="match status" value="1"/>
</dbReference>
<dbReference type="KEGG" id="sgu:SGLAU_04640"/>
<dbReference type="GO" id="GO:0005737">
    <property type="term" value="C:cytoplasm"/>
    <property type="evidence" value="ECO:0007669"/>
    <property type="project" value="TreeGrafter"/>
</dbReference>
<evidence type="ECO:0000313" key="11">
    <source>
        <dbReference type="Proteomes" id="UP000029482"/>
    </source>
</evidence>
<name>A0A089X7A9_STRGA</name>
<dbReference type="InterPro" id="IPR001031">
    <property type="entry name" value="Thioesterase"/>
</dbReference>
<dbReference type="InterPro" id="IPR006162">
    <property type="entry name" value="Ppantetheine_attach_site"/>
</dbReference>
<evidence type="ECO:0000256" key="5">
    <source>
        <dbReference type="ARBA" id="ARBA00022450"/>
    </source>
</evidence>
<dbReference type="HOGENOM" id="CLU_000022_2_15_11"/>
<dbReference type="PROSITE" id="PS00455">
    <property type="entry name" value="AMP_BINDING"/>
    <property type="match status" value="1"/>
</dbReference>
<feature type="domain" description="Carrier" evidence="9">
    <location>
        <begin position="1419"/>
        <end position="1500"/>
    </location>
</feature>
<gene>
    <name evidence="10" type="primary">nrps1D</name>
    <name evidence="10" type="ORF">SGLAU_04640</name>
</gene>
<dbReference type="EMBL" id="CP009438">
    <property type="protein sequence ID" value="AIR96954.1"/>
    <property type="molecule type" value="Genomic_DNA"/>
</dbReference>
<evidence type="ECO:0000256" key="2">
    <source>
        <dbReference type="ARBA" id="ARBA00005102"/>
    </source>
</evidence>
<dbReference type="InterPro" id="IPR009081">
    <property type="entry name" value="PP-bd_ACP"/>
</dbReference>
<evidence type="ECO:0000313" key="10">
    <source>
        <dbReference type="EMBL" id="AIR96954.1"/>
    </source>
</evidence>
<dbReference type="RefSeq" id="WP_043498571.1">
    <property type="nucleotide sequence ID" value="NZ_CP009438.1"/>
</dbReference>
<dbReference type="Gene3D" id="3.30.559.30">
    <property type="entry name" value="Nonribosomal peptide synthetase, condensation domain"/>
    <property type="match status" value="1"/>
</dbReference>
<dbReference type="InterPro" id="IPR036736">
    <property type="entry name" value="ACP-like_sf"/>
</dbReference>
<dbReference type="InterPro" id="IPR045851">
    <property type="entry name" value="AMP-bd_C_sf"/>
</dbReference>
<dbReference type="GO" id="GO:0043041">
    <property type="term" value="P:amino acid activation for nonribosomal peptide biosynthetic process"/>
    <property type="evidence" value="ECO:0007669"/>
    <property type="project" value="TreeGrafter"/>
</dbReference>
<dbReference type="PANTHER" id="PTHR45527">
    <property type="entry name" value="NONRIBOSOMAL PEPTIDE SYNTHETASE"/>
    <property type="match status" value="1"/>
</dbReference>
<dbReference type="FunFam" id="1.10.1200.10:FF:000016">
    <property type="entry name" value="Non-ribosomal peptide synthase"/>
    <property type="match status" value="1"/>
</dbReference>
<dbReference type="CDD" id="cd19535">
    <property type="entry name" value="Cyc_NRPS"/>
    <property type="match status" value="1"/>
</dbReference>
<dbReference type="Gene3D" id="3.30.300.30">
    <property type="match status" value="2"/>
</dbReference>
<dbReference type="Pfam" id="PF00501">
    <property type="entry name" value="AMP-binding"/>
    <property type="match status" value="1"/>
</dbReference>
<dbReference type="InterPro" id="IPR057737">
    <property type="entry name" value="Condensation_MtbB-like"/>
</dbReference>
<dbReference type="PROSITE" id="PS50075">
    <property type="entry name" value="CARRIER"/>
    <property type="match status" value="1"/>
</dbReference>
<comment type="similarity">
    <text evidence="3">Belongs to the ATP-dependent AMP-binding enzyme family. MbtB subfamily.</text>
</comment>
<dbReference type="InterPro" id="IPR029063">
    <property type="entry name" value="SAM-dependent_MTases_sf"/>
</dbReference>
<dbReference type="InterPro" id="IPR023213">
    <property type="entry name" value="CAT-like_dom_sf"/>
</dbReference>
<dbReference type="Gene3D" id="3.40.50.1820">
    <property type="entry name" value="alpha/beta hydrolase"/>
    <property type="match status" value="1"/>
</dbReference>
<organism evidence="10 11">
    <name type="scientific">Streptomyces glaucescens</name>
    <dbReference type="NCBI Taxonomy" id="1907"/>
    <lineage>
        <taxon>Bacteria</taxon>
        <taxon>Bacillati</taxon>
        <taxon>Actinomycetota</taxon>
        <taxon>Actinomycetes</taxon>
        <taxon>Kitasatosporales</taxon>
        <taxon>Streptomycetaceae</taxon>
        <taxon>Streptomyces</taxon>
    </lineage>
</organism>
<proteinExistence type="inferred from homology"/>
<evidence type="ECO:0000259" key="9">
    <source>
        <dbReference type="PROSITE" id="PS50075"/>
    </source>
</evidence>
<dbReference type="InterPro" id="IPR044894">
    <property type="entry name" value="TubC_N_sf"/>
</dbReference>
<keyword evidence="7" id="KW-0436">Ligase</keyword>
<dbReference type="GO" id="GO:0009403">
    <property type="term" value="P:toxin biosynthetic process"/>
    <property type="evidence" value="ECO:0007669"/>
    <property type="project" value="UniProtKB-ARBA"/>
</dbReference>
<evidence type="ECO:0000256" key="4">
    <source>
        <dbReference type="ARBA" id="ARBA00016743"/>
    </source>
</evidence>
<dbReference type="GO" id="GO:0000036">
    <property type="term" value="F:acyl carrier activity"/>
    <property type="evidence" value="ECO:0007669"/>
    <property type="project" value="TreeGrafter"/>
</dbReference>
<dbReference type="FunFam" id="3.30.559.10:FF:000023">
    <property type="entry name" value="Non-ribosomal peptide synthetase"/>
    <property type="match status" value="1"/>
</dbReference>
<evidence type="ECO:0000256" key="3">
    <source>
        <dbReference type="ARBA" id="ARBA00007380"/>
    </source>
</evidence>
<dbReference type="Gene3D" id="3.40.50.150">
    <property type="entry name" value="Vaccinia Virus protein VP39"/>
    <property type="match status" value="1"/>
</dbReference>
<dbReference type="SUPFAM" id="SSF52777">
    <property type="entry name" value="CoA-dependent acyltransferases"/>
    <property type="match status" value="2"/>
</dbReference>
<dbReference type="Gene3D" id="3.40.50.980">
    <property type="match status" value="2"/>
</dbReference>